<dbReference type="Gene3D" id="1.10.260.40">
    <property type="entry name" value="lambda repressor-like DNA-binding domains"/>
    <property type="match status" value="1"/>
</dbReference>
<name>A0ABV8HU66_9ACTN</name>
<dbReference type="InterPro" id="IPR041413">
    <property type="entry name" value="MLTR_LBD"/>
</dbReference>
<gene>
    <name evidence="3" type="ORF">ACFO3J_29735</name>
</gene>
<dbReference type="CDD" id="cd00093">
    <property type="entry name" value="HTH_XRE"/>
    <property type="match status" value="1"/>
</dbReference>
<dbReference type="SMART" id="SM00530">
    <property type="entry name" value="HTH_XRE"/>
    <property type="match status" value="1"/>
</dbReference>
<dbReference type="Pfam" id="PF17765">
    <property type="entry name" value="MLTR_LBD"/>
    <property type="match status" value="1"/>
</dbReference>
<dbReference type="EMBL" id="JBHSBB010000028">
    <property type="protein sequence ID" value="MFC4035618.1"/>
    <property type="molecule type" value="Genomic_DNA"/>
</dbReference>
<feature type="domain" description="HTH cro/C1-type" evidence="2">
    <location>
        <begin position="10"/>
        <end position="82"/>
    </location>
</feature>
<dbReference type="SUPFAM" id="SSF47413">
    <property type="entry name" value="lambda repressor-like DNA-binding domains"/>
    <property type="match status" value="1"/>
</dbReference>
<dbReference type="RefSeq" id="WP_386435891.1">
    <property type="nucleotide sequence ID" value="NZ_JBHSBB010000028.1"/>
</dbReference>
<accession>A0ABV8HU66</accession>
<proteinExistence type="predicted"/>
<dbReference type="Gene3D" id="3.30.450.180">
    <property type="match status" value="1"/>
</dbReference>
<evidence type="ECO:0000256" key="1">
    <source>
        <dbReference type="SAM" id="MobiDB-lite"/>
    </source>
</evidence>
<evidence type="ECO:0000313" key="3">
    <source>
        <dbReference type="EMBL" id="MFC4035618.1"/>
    </source>
</evidence>
<dbReference type="InterPro" id="IPR010982">
    <property type="entry name" value="Lambda_DNA-bd_dom_sf"/>
</dbReference>
<reference evidence="4" key="1">
    <citation type="journal article" date="2019" name="Int. J. Syst. Evol. Microbiol.">
        <title>The Global Catalogue of Microorganisms (GCM) 10K type strain sequencing project: providing services to taxonomists for standard genome sequencing and annotation.</title>
        <authorList>
            <consortium name="The Broad Institute Genomics Platform"/>
            <consortium name="The Broad Institute Genome Sequencing Center for Infectious Disease"/>
            <person name="Wu L."/>
            <person name="Ma J."/>
        </authorList>
    </citation>
    <scope>NUCLEOTIDE SEQUENCE [LARGE SCALE GENOMIC DNA]</scope>
    <source>
        <strain evidence="4">CGMCC 4.7237</strain>
    </source>
</reference>
<keyword evidence="4" id="KW-1185">Reference proteome</keyword>
<dbReference type="PANTHER" id="PTHR35010:SF2">
    <property type="entry name" value="BLL4672 PROTEIN"/>
    <property type="match status" value="1"/>
</dbReference>
<dbReference type="InterPro" id="IPR001387">
    <property type="entry name" value="Cro/C1-type_HTH"/>
</dbReference>
<dbReference type="PANTHER" id="PTHR35010">
    <property type="entry name" value="BLL4672 PROTEIN-RELATED"/>
    <property type="match status" value="1"/>
</dbReference>
<evidence type="ECO:0000259" key="2">
    <source>
        <dbReference type="SMART" id="SM00530"/>
    </source>
</evidence>
<dbReference type="Pfam" id="PF13560">
    <property type="entry name" value="HTH_31"/>
    <property type="match status" value="1"/>
</dbReference>
<dbReference type="Proteomes" id="UP001595765">
    <property type="component" value="Unassembled WGS sequence"/>
</dbReference>
<comment type="caution">
    <text evidence="3">The sequence shown here is derived from an EMBL/GenBank/DDBJ whole genome shotgun (WGS) entry which is preliminary data.</text>
</comment>
<protein>
    <submittedName>
        <fullName evidence="3">Helix-turn-helix transcriptional regulator</fullName>
    </submittedName>
</protein>
<feature type="compositionally biased region" description="Low complexity" evidence="1">
    <location>
        <begin position="284"/>
        <end position="306"/>
    </location>
</feature>
<organism evidence="3 4">
    <name type="scientific">Streptomyces polygonati</name>
    <dbReference type="NCBI Taxonomy" id="1617087"/>
    <lineage>
        <taxon>Bacteria</taxon>
        <taxon>Bacillati</taxon>
        <taxon>Actinomycetota</taxon>
        <taxon>Actinomycetes</taxon>
        <taxon>Kitasatosporales</taxon>
        <taxon>Streptomycetaceae</taxon>
        <taxon>Streptomyces</taxon>
    </lineage>
</organism>
<feature type="region of interest" description="Disordered" evidence="1">
    <location>
        <begin position="269"/>
        <end position="306"/>
    </location>
</feature>
<sequence>MTQRELLAGFLRSRREMLRPEEAGITPGPRRRTPGLRREEVAQMAGMSVTWYTWLEQGRKITVSGQLLEGLVRALRLSAAERRHLYMLAGVAPAHDAPQPPGVSPTMRMLVETLDPNPAHVINMCWDLLAYNRGYERLVGGLDGLPDEERNSIWLLFTRPAMRTLLVDWRREARDILGQFRASVGRYPNDPRVRALVEALTAVSPDFVQMWSEHPIQAFTPAMKRFQHPRAGRVAFNYAKLAVAENHNQHLVVFLPDSPTDAQAMRDLTAPESALESAPESAPGGVPSSAVTASAVSTAGTLTAAP</sequence>
<evidence type="ECO:0000313" key="4">
    <source>
        <dbReference type="Proteomes" id="UP001595765"/>
    </source>
</evidence>